<feature type="transmembrane region" description="Helical" evidence="3">
    <location>
        <begin position="6"/>
        <end position="32"/>
    </location>
</feature>
<evidence type="ECO:0000256" key="1">
    <source>
        <dbReference type="SAM" id="Coils"/>
    </source>
</evidence>
<keyword evidence="1" id="KW-0175">Coiled coil</keyword>
<organism evidence="4 5">
    <name type="scientific">Podila minutissima</name>
    <dbReference type="NCBI Taxonomy" id="64525"/>
    <lineage>
        <taxon>Eukaryota</taxon>
        <taxon>Fungi</taxon>
        <taxon>Fungi incertae sedis</taxon>
        <taxon>Mucoromycota</taxon>
        <taxon>Mortierellomycotina</taxon>
        <taxon>Mortierellomycetes</taxon>
        <taxon>Mortierellales</taxon>
        <taxon>Mortierellaceae</taxon>
        <taxon>Podila</taxon>
    </lineage>
</organism>
<dbReference type="Proteomes" id="UP000696485">
    <property type="component" value="Unassembled WGS sequence"/>
</dbReference>
<evidence type="ECO:0000313" key="5">
    <source>
        <dbReference type="Proteomes" id="UP000696485"/>
    </source>
</evidence>
<dbReference type="EMBL" id="JAAAUY010000966">
    <property type="protein sequence ID" value="KAF9325165.1"/>
    <property type="molecule type" value="Genomic_DNA"/>
</dbReference>
<protein>
    <recommendedName>
        <fullName evidence="6">Ion transport domain-containing protein</fullName>
    </recommendedName>
</protein>
<feature type="coiled-coil region" evidence="1">
    <location>
        <begin position="205"/>
        <end position="232"/>
    </location>
</feature>
<evidence type="ECO:0008006" key="6">
    <source>
        <dbReference type="Google" id="ProtNLM"/>
    </source>
</evidence>
<gene>
    <name evidence="4" type="ORF">BG006_011334</name>
</gene>
<dbReference type="SUPFAM" id="SSF48371">
    <property type="entry name" value="ARM repeat"/>
    <property type="match status" value="1"/>
</dbReference>
<name>A0A9P5SBY6_9FUNG</name>
<reference evidence="4" key="1">
    <citation type="journal article" date="2020" name="Fungal Divers.">
        <title>Resolving the Mortierellaceae phylogeny through synthesis of multi-gene phylogenetics and phylogenomics.</title>
        <authorList>
            <person name="Vandepol N."/>
            <person name="Liber J."/>
            <person name="Desiro A."/>
            <person name="Na H."/>
            <person name="Kennedy M."/>
            <person name="Barry K."/>
            <person name="Grigoriev I.V."/>
            <person name="Miller A.N."/>
            <person name="O'Donnell K."/>
            <person name="Stajich J.E."/>
            <person name="Bonito G."/>
        </authorList>
    </citation>
    <scope>NUCLEOTIDE SEQUENCE</scope>
    <source>
        <strain evidence="4">NVP1</strain>
    </source>
</reference>
<feature type="non-terminal residue" evidence="4">
    <location>
        <position position="1"/>
    </location>
</feature>
<keyword evidence="5" id="KW-1185">Reference proteome</keyword>
<feature type="compositionally biased region" description="Acidic residues" evidence="2">
    <location>
        <begin position="129"/>
        <end position="177"/>
    </location>
</feature>
<evidence type="ECO:0000256" key="3">
    <source>
        <dbReference type="SAM" id="Phobius"/>
    </source>
</evidence>
<comment type="caution">
    <text evidence="4">The sequence shown here is derived from an EMBL/GenBank/DDBJ whole genome shotgun (WGS) entry which is preliminary data.</text>
</comment>
<dbReference type="InterPro" id="IPR016024">
    <property type="entry name" value="ARM-type_fold"/>
</dbReference>
<evidence type="ECO:0000256" key="2">
    <source>
        <dbReference type="SAM" id="MobiDB-lite"/>
    </source>
</evidence>
<proteinExistence type="predicted"/>
<feature type="region of interest" description="Disordered" evidence="2">
    <location>
        <begin position="125"/>
        <end position="194"/>
    </location>
</feature>
<dbReference type="AlphaFoldDB" id="A0A9P5SBY6"/>
<keyword evidence="3" id="KW-1133">Transmembrane helix</keyword>
<feature type="compositionally biased region" description="Polar residues" evidence="2">
    <location>
        <begin position="179"/>
        <end position="189"/>
    </location>
</feature>
<evidence type="ECO:0000313" key="4">
    <source>
        <dbReference type="EMBL" id="KAF9325165.1"/>
    </source>
</evidence>
<keyword evidence="3" id="KW-0472">Membrane</keyword>
<accession>A0A9P5SBY6</accession>
<keyword evidence="3" id="KW-0812">Transmembrane</keyword>
<sequence>TDTWFHVMMIFYFFFTVILMLNVLIALVNVAFNTGDESWRIVWHESRARYIENAENVTIHIPGFRRAHSWFPNMIYYTATQKEVQAYELKYYREPVTSQFVKANKVVPDDFADLRSFVAAQLPLRPLSLDEDDEDEEENEGEEGEREDMDEEEDEDEDGDEDEDEDEDKNDEEESSEETSTAMKTTATGAKSAAVVIEQDKRYDADELTKIRKEFQQGLDKIQAQAKLQQEEASRREEGLQKQLRDMMALLQQMSPSH</sequence>